<comment type="caution">
    <text evidence="2">The sequence shown here is derived from an EMBL/GenBank/DDBJ whole genome shotgun (WGS) entry which is preliminary data.</text>
</comment>
<organism evidence="2 3">
    <name type="scientific">Elysia marginata</name>
    <dbReference type="NCBI Taxonomy" id="1093978"/>
    <lineage>
        <taxon>Eukaryota</taxon>
        <taxon>Metazoa</taxon>
        <taxon>Spiralia</taxon>
        <taxon>Lophotrochozoa</taxon>
        <taxon>Mollusca</taxon>
        <taxon>Gastropoda</taxon>
        <taxon>Heterobranchia</taxon>
        <taxon>Euthyneura</taxon>
        <taxon>Panpulmonata</taxon>
        <taxon>Sacoglossa</taxon>
        <taxon>Placobranchoidea</taxon>
        <taxon>Plakobranchidae</taxon>
        <taxon>Elysia</taxon>
    </lineage>
</organism>
<feature type="region of interest" description="Disordered" evidence="1">
    <location>
        <begin position="126"/>
        <end position="185"/>
    </location>
</feature>
<gene>
    <name evidence="2" type="ORF">ElyMa_000738400</name>
</gene>
<sequence length="228" mass="23512">MVVNYVRGGSTKSTRSSTSSTSAVSGPGVTPPTSPAVLPVTSTPDWRAGVQQSRREDISAVYATVNKGGQSPSKPSTSATSKSSPPAADKAPTVHVPPGGARLQVATDDSGYSFVDFQDGATSACAGNARHVGSSSSSESNPYSLSKRVHKDSDPYSLAEEVAHGPTASVPVVRSPASSGGGVIPSAKIRSQKSLDNQQPLNLMFLLLQPKSADSRGPIFTRDDTKQD</sequence>
<keyword evidence="3" id="KW-1185">Reference proteome</keyword>
<proteinExistence type="predicted"/>
<evidence type="ECO:0000256" key="1">
    <source>
        <dbReference type="SAM" id="MobiDB-lite"/>
    </source>
</evidence>
<evidence type="ECO:0000313" key="3">
    <source>
        <dbReference type="Proteomes" id="UP000762676"/>
    </source>
</evidence>
<feature type="compositionally biased region" description="Low complexity" evidence="1">
    <location>
        <begin position="134"/>
        <end position="146"/>
    </location>
</feature>
<name>A0AAV4GP97_9GAST</name>
<reference evidence="2 3" key="1">
    <citation type="journal article" date="2021" name="Elife">
        <title>Chloroplast acquisition without the gene transfer in kleptoplastic sea slugs, Plakobranchus ocellatus.</title>
        <authorList>
            <person name="Maeda T."/>
            <person name="Takahashi S."/>
            <person name="Yoshida T."/>
            <person name="Shimamura S."/>
            <person name="Takaki Y."/>
            <person name="Nagai Y."/>
            <person name="Toyoda A."/>
            <person name="Suzuki Y."/>
            <person name="Arimoto A."/>
            <person name="Ishii H."/>
            <person name="Satoh N."/>
            <person name="Nishiyama T."/>
            <person name="Hasebe M."/>
            <person name="Maruyama T."/>
            <person name="Minagawa J."/>
            <person name="Obokata J."/>
            <person name="Shigenobu S."/>
        </authorList>
    </citation>
    <scope>NUCLEOTIDE SEQUENCE [LARGE SCALE GENOMIC DNA]</scope>
</reference>
<feature type="compositionally biased region" description="Low complexity" evidence="1">
    <location>
        <begin position="168"/>
        <end position="178"/>
    </location>
</feature>
<accession>A0AAV4GP97</accession>
<dbReference type="EMBL" id="BMAT01001499">
    <property type="protein sequence ID" value="GFR87114.1"/>
    <property type="molecule type" value="Genomic_DNA"/>
</dbReference>
<evidence type="ECO:0000313" key="2">
    <source>
        <dbReference type="EMBL" id="GFR87114.1"/>
    </source>
</evidence>
<feature type="compositionally biased region" description="Low complexity" evidence="1">
    <location>
        <begin position="8"/>
        <end position="28"/>
    </location>
</feature>
<protein>
    <submittedName>
        <fullName evidence="2">Uncharacterized protein</fullName>
    </submittedName>
</protein>
<feature type="compositionally biased region" description="Low complexity" evidence="1">
    <location>
        <begin position="71"/>
        <end position="93"/>
    </location>
</feature>
<dbReference type="AlphaFoldDB" id="A0AAV4GP97"/>
<dbReference type="Proteomes" id="UP000762676">
    <property type="component" value="Unassembled WGS sequence"/>
</dbReference>
<feature type="region of interest" description="Disordered" evidence="1">
    <location>
        <begin position="1"/>
        <end position="107"/>
    </location>
</feature>